<dbReference type="InterPro" id="IPR011856">
    <property type="entry name" value="tRNA_endonuc-like_dom_sf"/>
</dbReference>
<evidence type="ECO:0000256" key="5">
    <source>
        <dbReference type="ARBA" id="ARBA00022759"/>
    </source>
</evidence>
<evidence type="ECO:0000256" key="8">
    <source>
        <dbReference type="ARBA" id="ARBA00022842"/>
    </source>
</evidence>
<keyword evidence="7 13" id="KW-0378">Hydrolase</keyword>
<comment type="subcellular location">
    <subcellularLocation>
        <location evidence="1 13">Cytoplasm</location>
    </subcellularLocation>
</comment>
<dbReference type="GO" id="GO:0007059">
    <property type="term" value="P:chromosome segregation"/>
    <property type="evidence" value="ECO:0007669"/>
    <property type="project" value="UniProtKB-UniRule"/>
</dbReference>
<evidence type="ECO:0000256" key="9">
    <source>
        <dbReference type="ARBA" id="ARBA00023172"/>
    </source>
</evidence>
<dbReference type="InterPro" id="IPR003105">
    <property type="entry name" value="SRA_YDG"/>
</dbReference>
<proteinExistence type="inferred from homology"/>
<keyword evidence="10 13" id="KW-0234">DNA repair</keyword>
<dbReference type="InterPro" id="IPR004612">
    <property type="entry name" value="Resolv_RecU"/>
</dbReference>
<dbReference type="HAMAP" id="MF_00130">
    <property type="entry name" value="RecU"/>
    <property type="match status" value="1"/>
</dbReference>
<dbReference type="PIRSF" id="PIRSF037785">
    <property type="entry name" value="RecU"/>
    <property type="match status" value="1"/>
</dbReference>
<dbReference type="SUPFAM" id="SSF52980">
    <property type="entry name" value="Restriction endonuclease-like"/>
    <property type="match status" value="1"/>
</dbReference>
<feature type="site" description="Transition state stabilizer" evidence="13">
    <location>
        <position position="74"/>
    </location>
</feature>
<keyword evidence="3 13" id="KW-0540">Nuclease</keyword>
<comment type="similarity">
    <text evidence="11 13">Belongs to the RecU family.</text>
</comment>
<evidence type="ECO:0000256" key="13">
    <source>
        <dbReference type="HAMAP-Rule" id="MF_00130"/>
    </source>
</evidence>
<name>A0A9W5TWX0_9BACI</name>
<evidence type="ECO:0000256" key="1">
    <source>
        <dbReference type="ARBA" id="ARBA00004496"/>
    </source>
</evidence>
<dbReference type="Proteomes" id="UP000621492">
    <property type="component" value="Unassembled WGS sequence"/>
</dbReference>
<dbReference type="Gene3D" id="3.40.1350.10">
    <property type="match status" value="1"/>
</dbReference>
<dbReference type="Pfam" id="PF03838">
    <property type="entry name" value="RecU"/>
    <property type="match status" value="1"/>
</dbReference>
<comment type="cofactor">
    <cofactor evidence="13">
        <name>Mg(2+)</name>
        <dbReference type="ChEBI" id="CHEBI:18420"/>
    </cofactor>
    <text evidence="13">Binds 1 Mg(2+) ion per subunit.</text>
</comment>
<feature type="binding site" evidence="13">
    <location>
        <position position="90"/>
    </location>
    <ligand>
        <name>Mg(2+)</name>
        <dbReference type="ChEBI" id="CHEBI:18420"/>
    </ligand>
</feature>
<keyword evidence="5 13" id="KW-0255">Endonuclease</keyword>
<keyword evidence="9 13" id="KW-0233">DNA recombination</keyword>
<organism evidence="15 16">
    <name type="scientific">Lentibacillus populi</name>
    <dbReference type="NCBI Taxonomy" id="1827502"/>
    <lineage>
        <taxon>Bacteria</taxon>
        <taxon>Bacillati</taxon>
        <taxon>Bacillota</taxon>
        <taxon>Bacilli</taxon>
        <taxon>Bacillales</taxon>
        <taxon>Bacillaceae</taxon>
        <taxon>Lentibacillus</taxon>
    </lineage>
</organism>
<comment type="function">
    <text evidence="13">Endonuclease that resolves Holliday junction intermediates in genetic recombination. Cleaves mobile four-strand junctions by introducing symmetrical nicks in paired strands. Promotes annealing of linear ssDNA with homologous dsDNA. Required for DNA repair, homologous recombination and chromosome segregation.</text>
</comment>
<reference evidence="15" key="2">
    <citation type="submission" date="2020-09" db="EMBL/GenBank/DDBJ databases">
        <authorList>
            <person name="Sun Q."/>
            <person name="Zhou Y."/>
        </authorList>
    </citation>
    <scope>NUCLEOTIDE SEQUENCE</scope>
    <source>
        <strain evidence="15">CGMCC 1.15454</strain>
    </source>
</reference>
<accession>A0A9W5TWX0</accession>
<evidence type="ECO:0000256" key="3">
    <source>
        <dbReference type="ARBA" id="ARBA00022722"/>
    </source>
</evidence>
<keyword evidence="6 13" id="KW-0227">DNA damage</keyword>
<sequence>MIYTGKRGISFENSLNYTNQIYINQGRAIINKRATPMKIIGKTRGNQHICIFDQKSTTDYDGIYQGKSIVFEAKSTKEKRLPFSIIADHQIQYLEDAEKQGAVSFLIVEMRISRDVFLVPNNMLQKYLKEAQNGGRKSIPLRDLEVYAHLVESKNGVALDYLSVVDRLIAAAIA</sequence>
<evidence type="ECO:0000256" key="12">
    <source>
        <dbReference type="ARBA" id="ARBA00029523"/>
    </source>
</evidence>
<dbReference type="InterPro" id="IPR011335">
    <property type="entry name" value="Restrct_endonuc-II-like"/>
</dbReference>
<dbReference type="GO" id="GO:0003676">
    <property type="term" value="F:nucleic acid binding"/>
    <property type="evidence" value="ECO:0007669"/>
    <property type="project" value="InterPro"/>
</dbReference>
<keyword evidence="2 13" id="KW-0963">Cytoplasm</keyword>
<dbReference type="GO" id="GO:0006281">
    <property type="term" value="P:DNA repair"/>
    <property type="evidence" value="ECO:0007669"/>
    <property type="project" value="UniProtKB-UniRule"/>
</dbReference>
<feature type="binding site" evidence="13">
    <location>
        <position position="57"/>
    </location>
    <ligand>
        <name>Mg(2+)</name>
        <dbReference type="ChEBI" id="CHEBI:18420"/>
    </ligand>
</feature>
<dbReference type="EMBL" id="BMJD01000012">
    <property type="protein sequence ID" value="GGB41550.1"/>
    <property type="molecule type" value="Genomic_DNA"/>
</dbReference>
<dbReference type="GO" id="GO:0000287">
    <property type="term" value="F:magnesium ion binding"/>
    <property type="evidence" value="ECO:0007669"/>
    <property type="project" value="UniProtKB-UniRule"/>
</dbReference>
<protein>
    <recommendedName>
        <fullName evidence="12 13">Holliday junction resolvase RecU</fullName>
        <ecNumber evidence="13">3.1.21.10</ecNumber>
    </recommendedName>
    <alternativeName>
        <fullName evidence="13">Recombination protein U homolog</fullName>
    </alternativeName>
</protein>
<comment type="catalytic activity">
    <reaction evidence="13">
        <text>Endonucleolytic cleavage at a junction such as a reciprocal single-stranded crossover between two homologous DNA duplexes (Holliday junction).</text>
        <dbReference type="EC" id="3.1.21.10"/>
    </reaction>
</comment>
<evidence type="ECO:0000256" key="6">
    <source>
        <dbReference type="ARBA" id="ARBA00022763"/>
    </source>
</evidence>
<evidence type="ECO:0000259" key="14">
    <source>
        <dbReference type="PROSITE" id="PS51015"/>
    </source>
</evidence>
<feature type="domain" description="YDG" evidence="14">
    <location>
        <begin position="1"/>
        <end position="87"/>
    </location>
</feature>
<feature type="binding site" evidence="13">
    <location>
        <position position="59"/>
    </location>
    <ligand>
        <name>Mg(2+)</name>
        <dbReference type="ChEBI" id="CHEBI:18420"/>
    </ligand>
</feature>
<evidence type="ECO:0000256" key="10">
    <source>
        <dbReference type="ARBA" id="ARBA00023204"/>
    </source>
</evidence>
<dbReference type="EC" id="3.1.21.10" evidence="13"/>
<evidence type="ECO:0000256" key="4">
    <source>
        <dbReference type="ARBA" id="ARBA00022723"/>
    </source>
</evidence>
<comment type="caution">
    <text evidence="15">The sequence shown here is derived from an EMBL/GenBank/DDBJ whole genome shotgun (WGS) entry which is preliminary data.</text>
</comment>
<evidence type="ECO:0000256" key="11">
    <source>
        <dbReference type="ARBA" id="ARBA00023447"/>
    </source>
</evidence>
<evidence type="ECO:0000313" key="15">
    <source>
        <dbReference type="EMBL" id="GGB41550.1"/>
    </source>
</evidence>
<dbReference type="GO" id="GO:0005737">
    <property type="term" value="C:cytoplasm"/>
    <property type="evidence" value="ECO:0007669"/>
    <property type="project" value="UniProtKB-SubCell"/>
</dbReference>
<dbReference type="GO" id="GO:0006310">
    <property type="term" value="P:DNA recombination"/>
    <property type="evidence" value="ECO:0007669"/>
    <property type="project" value="UniProtKB-UniRule"/>
</dbReference>
<evidence type="ECO:0000256" key="7">
    <source>
        <dbReference type="ARBA" id="ARBA00022801"/>
    </source>
</evidence>
<evidence type="ECO:0000256" key="2">
    <source>
        <dbReference type="ARBA" id="ARBA00022490"/>
    </source>
</evidence>
<reference evidence="15" key="1">
    <citation type="journal article" date="2014" name="Int. J. Syst. Evol. Microbiol.">
        <title>Complete genome sequence of Corynebacterium casei LMG S-19264T (=DSM 44701T), isolated from a smear-ripened cheese.</title>
        <authorList>
            <consortium name="US DOE Joint Genome Institute (JGI-PGF)"/>
            <person name="Walter F."/>
            <person name="Albersmeier A."/>
            <person name="Kalinowski J."/>
            <person name="Ruckert C."/>
        </authorList>
    </citation>
    <scope>NUCLEOTIDE SEQUENCE</scope>
    <source>
        <strain evidence="15">CGMCC 1.15454</strain>
    </source>
</reference>
<gene>
    <name evidence="13" type="primary">recU</name>
    <name evidence="15" type="ORF">GCM10011409_18830</name>
</gene>
<keyword evidence="8 13" id="KW-0460">Magnesium</keyword>
<dbReference type="CDD" id="cd22354">
    <property type="entry name" value="RecU-like"/>
    <property type="match status" value="1"/>
</dbReference>
<dbReference type="PROSITE" id="PS51015">
    <property type="entry name" value="YDG"/>
    <property type="match status" value="1"/>
</dbReference>
<dbReference type="RefSeq" id="WP_188725009.1">
    <property type="nucleotide sequence ID" value="NZ_BMJD01000012.1"/>
</dbReference>
<evidence type="ECO:0000313" key="16">
    <source>
        <dbReference type="Proteomes" id="UP000621492"/>
    </source>
</evidence>
<dbReference type="AlphaFoldDB" id="A0A9W5TWX0"/>
<dbReference type="GO" id="GO:0008821">
    <property type="term" value="F:crossover junction DNA endonuclease activity"/>
    <property type="evidence" value="ECO:0007669"/>
    <property type="project" value="UniProtKB-EC"/>
</dbReference>
<keyword evidence="16" id="KW-1185">Reference proteome</keyword>
<feature type="binding site" evidence="13">
    <location>
        <position position="72"/>
    </location>
    <ligand>
        <name>Mg(2+)</name>
        <dbReference type="ChEBI" id="CHEBI:18420"/>
    </ligand>
</feature>
<keyword evidence="4 13" id="KW-0479">Metal-binding</keyword>